<dbReference type="Proteomes" id="UP000253606">
    <property type="component" value="Chromosome"/>
</dbReference>
<comment type="similarity">
    <text evidence="1 2">Belongs to the anti-sigma-factor antagonist family.</text>
</comment>
<feature type="domain" description="STAS" evidence="3">
    <location>
        <begin position="1"/>
        <end position="79"/>
    </location>
</feature>
<accession>A0A2Z5G6E9</accession>
<dbReference type="NCBIfam" id="TIGR00377">
    <property type="entry name" value="ant_ant_sig"/>
    <property type="match status" value="1"/>
</dbReference>
<dbReference type="PANTHER" id="PTHR33495:SF2">
    <property type="entry name" value="ANTI-SIGMA FACTOR ANTAGONIST TM_1081-RELATED"/>
    <property type="match status" value="1"/>
</dbReference>
<sequence length="79" mass="8878">MLQELKTVPPPRVLLNLSDVRYIDSSGIASLIEGLKASRDVGARFSLCNLNQTVREVMQLSRLVKIFEIYDTEELALAE</sequence>
<evidence type="ECO:0000313" key="4">
    <source>
        <dbReference type="EMBL" id="AXC14559.1"/>
    </source>
</evidence>
<evidence type="ECO:0000256" key="1">
    <source>
        <dbReference type="ARBA" id="ARBA00009013"/>
    </source>
</evidence>
<proteinExistence type="inferred from homology"/>
<dbReference type="InterPro" id="IPR003658">
    <property type="entry name" value="Anti-sigma_ant"/>
</dbReference>
<dbReference type="CDD" id="cd07043">
    <property type="entry name" value="STAS_anti-anti-sigma_factors"/>
    <property type="match status" value="1"/>
</dbReference>
<name>A0A2Z5G6E9_9BACT</name>
<evidence type="ECO:0000313" key="5">
    <source>
        <dbReference type="Proteomes" id="UP000253606"/>
    </source>
</evidence>
<organism evidence="4 5">
    <name type="scientific">Acidisarcina polymorpha</name>
    <dbReference type="NCBI Taxonomy" id="2211140"/>
    <lineage>
        <taxon>Bacteria</taxon>
        <taxon>Pseudomonadati</taxon>
        <taxon>Acidobacteriota</taxon>
        <taxon>Terriglobia</taxon>
        <taxon>Terriglobales</taxon>
        <taxon>Acidobacteriaceae</taxon>
        <taxon>Acidisarcina</taxon>
    </lineage>
</organism>
<dbReference type="PANTHER" id="PTHR33495">
    <property type="entry name" value="ANTI-SIGMA FACTOR ANTAGONIST TM_1081-RELATED-RELATED"/>
    <property type="match status" value="1"/>
</dbReference>
<dbReference type="InterPro" id="IPR002645">
    <property type="entry name" value="STAS_dom"/>
</dbReference>
<reference evidence="4 5" key="1">
    <citation type="journal article" date="2018" name="Front. Microbiol.">
        <title>Hydrolytic Capabilities as a Key to Environmental Success: Chitinolytic and Cellulolytic Acidobacteria From Acidic Sub-arctic Soils and Boreal Peatlands.</title>
        <authorList>
            <person name="Belova S.E."/>
            <person name="Ravin N.V."/>
            <person name="Pankratov T.A."/>
            <person name="Rakitin A.L."/>
            <person name="Ivanova A.A."/>
            <person name="Beletsky A.V."/>
            <person name="Mardanov A.V."/>
            <person name="Sinninghe Damste J.S."/>
            <person name="Dedysh S.N."/>
        </authorList>
    </citation>
    <scope>NUCLEOTIDE SEQUENCE [LARGE SCALE GENOMIC DNA]</scope>
    <source>
        <strain evidence="4 5">SBC82</strain>
    </source>
</reference>
<dbReference type="EMBL" id="CP030840">
    <property type="protein sequence ID" value="AXC14559.1"/>
    <property type="molecule type" value="Genomic_DNA"/>
</dbReference>
<evidence type="ECO:0000259" key="3">
    <source>
        <dbReference type="PROSITE" id="PS50801"/>
    </source>
</evidence>
<dbReference type="GO" id="GO:0043856">
    <property type="term" value="F:anti-sigma factor antagonist activity"/>
    <property type="evidence" value="ECO:0007669"/>
    <property type="project" value="InterPro"/>
</dbReference>
<keyword evidence="5" id="KW-1185">Reference proteome</keyword>
<gene>
    <name evidence="4" type="ORF">ACPOL_5309</name>
</gene>
<evidence type="ECO:0000256" key="2">
    <source>
        <dbReference type="RuleBase" id="RU003749"/>
    </source>
</evidence>
<protein>
    <recommendedName>
        <fullName evidence="2">Anti-sigma factor antagonist</fullName>
    </recommendedName>
</protein>
<dbReference type="SUPFAM" id="SSF52091">
    <property type="entry name" value="SpoIIaa-like"/>
    <property type="match status" value="1"/>
</dbReference>
<dbReference type="AlphaFoldDB" id="A0A2Z5G6E9"/>
<dbReference type="Pfam" id="PF01740">
    <property type="entry name" value="STAS"/>
    <property type="match status" value="1"/>
</dbReference>
<dbReference type="Gene3D" id="3.30.750.24">
    <property type="entry name" value="STAS domain"/>
    <property type="match status" value="1"/>
</dbReference>
<dbReference type="KEGG" id="abas:ACPOL_5309"/>
<dbReference type="PROSITE" id="PS50801">
    <property type="entry name" value="STAS"/>
    <property type="match status" value="1"/>
</dbReference>
<dbReference type="InterPro" id="IPR036513">
    <property type="entry name" value="STAS_dom_sf"/>
</dbReference>